<comment type="caution">
    <text evidence="2">The sequence shown here is derived from an EMBL/GenBank/DDBJ whole genome shotgun (WGS) entry which is preliminary data.</text>
</comment>
<accession>A0A9P4KAH0</accession>
<proteinExistence type="predicted"/>
<feature type="region of interest" description="Disordered" evidence="1">
    <location>
        <begin position="297"/>
        <end position="432"/>
    </location>
</feature>
<feature type="compositionally biased region" description="Acidic residues" evidence="1">
    <location>
        <begin position="584"/>
        <end position="601"/>
    </location>
</feature>
<feature type="compositionally biased region" description="Low complexity" evidence="1">
    <location>
        <begin position="515"/>
        <end position="536"/>
    </location>
</feature>
<feature type="compositionally biased region" description="Polar residues" evidence="1">
    <location>
        <begin position="1122"/>
        <end position="1135"/>
    </location>
</feature>
<feature type="compositionally biased region" description="Low complexity" evidence="1">
    <location>
        <begin position="367"/>
        <end position="417"/>
    </location>
</feature>
<evidence type="ECO:0000313" key="3">
    <source>
        <dbReference type="Proteomes" id="UP000800093"/>
    </source>
</evidence>
<keyword evidence="3" id="KW-1185">Reference proteome</keyword>
<feature type="compositionally biased region" description="Low complexity" evidence="1">
    <location>
        <begin position="634"/>
        <end position="644"/>
    </location>
</feature>
<name>A0A9P4KAH0_9PLEO</name>
<feature type="compositionally biased region" description="Basic and acidic residues" evidence="1">
    <location>
        <begin position="419"/>
        <end position="432"/>
    </location>
</feature>
<feature type="compositionally biased region" description="Polar residues" evidence="1">
    <location>
        <begin position="935"/>
        <end position="953"/>
    </location>
</feature>
<feature type="compositionally biased region" description="Polar residues" evidence="1">
    <location>
        <begin position="215"/>
        <end position="227"/>
    </location>
</feature>
<feature type="compositionally biased region" description="Low complexity" evidence="1">
    <location>
        <begin position="1101"/>
        <end position="1121"/>
    </location>
</feature>
<feature type="region of interest" description="Disordered" evidence="1">
    <location>
        <begin position="1"/>
        <end position="48"/>
    </location>
</feature>
<feature type="compositionally biased region" description="Low complexity" evidence="1">
    <location>
        <begin position="1"/>
        <end position="18"/>
    </location>
</feature>
<feature type="compositionally biased region" description="Low complexity" evidence="1">
    <location>
        <begin position="739"/>
        <end position="754"/>
    </location>
</feature>
<protein>
    <submittedName>
        <fullName evidence="2">Uncharacterized protein</fullName>
    </submittedName>
</protein>
<evidence type="ECO:0000313" key="2">
    <source>
        <dbReference type="EMBL" id="KAF2264227.1"/>
    </source>
</evidence>
<dbReference type="Proteomes" id="UP000800093">
    <property type="component" value="Unassembled WGS sequence"/>
</dbReference>
<feature type="region of interest" description="Disordered" evidence="1">
    <location>
        <begin position="92"/>
        <end position="235"/>
    </location>
</feature>
<dbReference type="EMBL" id="ML986618">
    <property type="protein sequence ID" value="KAF2264227.1"/>
    <property type="molecule type" value="Genomic_DNA"/>
</dbReference>
<dbReference type="AlphaFoldDB" id="A0A9P4KAH0"/>
<dbReference type="OrthoDB" id="1922977at2759"/>
<feature type="compositionally biased region" description="Polar residues" evidence="1">
    <location>
        <begin position="115"/>
        <end position="130"/>
    </location>
</feature>
<sequence length="1164" mass="124993">MTNYSQPPYGMMPSYPSPVQQPHHQQYSGPGPSDSHQGSVVENFQYNGGLPGLNLQHYSQNNQQLQYSYWPPPPVPPSDSHGAIPSLPHFITSGGVVPPPPPPPGAHLYPHVPQQPAQDAFTPSSTSIVPTSFEPVHQPVPASRGRFTDLMETDKEDGEVSESDQTSQSAVGRGRAQPEPPRSIPNTLLDGPQGDSQNESHRSGFSARAIHAPAQDQSASGTMQLSPTHKLPPQKATGIKEFENLSRQRDEAKQFVRVLHENDIGYTSLAAEGLDPYLLGDLYRAANLPFQFLPTRGPLASRGPPDTPANGLPPSVIESQTKDLQPMPPTLIKTSVSQVPPAKSVPSPIERKEPVTRAEYIARLQATRRSTATGATAPIATAGTTPPQKTPPVTTVNTKPPDRATPPSTAVSVPSVSNGKERVSDEEKARKTELARQRLEAFKAKRAASAAAQASRSTNVAPVPNTPSFNPPLQIVEFPQPPFSSSQPLPAVDAVQSPQPYTPSSFSRIPGLFMNASTAPNNANPPSAPQALQQATDRQGIPRKRPVASDFDEMATPRGSGPAFTRPLGQSPHEHDTESMIIEVSDDESGSSVMDLDDDEAPSSKFDGTPMSSLGHNGQQTQPNRTLPALSDFPSRPVSSRPPSTLDTPPVHTPTGNIQEALRQKEAQEALKQKEKEIAELKRKLMLKESQMKSRSGSEKELAASSPAPSKQEIILYPKQADPAPPAASMSPQTVQAVPLSQSEELSFPSSSISKDVSREEWKKQRRAEIQARLPVLNAKIDDANTKMAEFERLIAEYKVNHTKYMQDRDSLVNELGRLDIDTNDVHGIELQAHMDQTQPQKEAGLSLEDQVHSTATIAANNVENANGVLEETLKTPKSQPVKELPNILQVNTAPVAGPSTAQPLVPAASAAVDVCMSDSPSTKLLGKTSVKDSWPSQVDEQNASFEASSSSKTFEKSAGIAESPTPVDDDEDFYSPEPPVAVPTKDKPDRHKTPQSVAKSLSEEGEVDMSESSASPVNEEDEYECERQEAVASPVDPGPDNEDIDIASPSTPSSPSSPSSSDEETYGPPEVGQRMPDATANTSDRISPSNDQTVEDNNQGEMDISMSSSDESGSSQQSSSELVNNKSISSNKMPDSSIAVTDDLASELQAVTKEPISDVEMVC</sequence>
<organism evidence="2 3">
    <name type="scientific">Lojkania enalia</name>
    <dbReference type="NCBI Taxonomy" id="147567"/>
    <lineage>
        <taxon>Eukaryota</taxon>
        <taxon>Fungi</taxon>
        <taxon>Dikarya</taxon>
        <taxon>Ascomycota</taxon>
        <taxon>Pezizomycotina</taxon>
        <taxon>Dothideomycetes</taxon>
        <taxon>Pleosporomycetidae</taxon>
        <taxon>Pleosporales</taxon>
        <taxon>Pleosporales incertae sedis</taxon>
        <taxon>Lojkania</taxon>
    </lineage>
</organism>
<feature type="compositionally biased region" description="Polar residues" evidence="1">
    <location>
        <begin position="496"/>
        <end position="507"/>
    </location>
</feature>
<feature type="compositionally biased region" description="Polar residues" evidence="1">
    <location>
        <begin position="20"/>
        <end position="46"/>
    </location>
</feature>
<feature type="compositionally biased region" description="Polar residues" evidence="1">
    <location>
        <begin position="1080"/>
        <end position="1100"/>
    </location>
</feature>
<feature type="compositionally biased region" description="Basic and acidic residues" evidence="1">
    <location>
        <begin position="662"/>
        <end position="702"/>
    </location>
</feature>
<gene>
    <name evidence="2" type="ORF">CC78DRAFT_251364</name>
</gene>
<evidence type="ECO:0000256" key="1">
    <source>
        <dbReference type="SAM" id="MobiDB-lite"/>
    </source>
</evidence>
<feature type="compositionally biased region" description="Polar residues" evidence="1">
    <location>
        <begin position="610"/>
        <end position="625"/>
    </location>
</feature>
<feature type="compositionally biased region" description="Low complexity" evidence="1">
    <location>
        <begin position="1049"/>
        <end position="1061"/>
    </location>
</feature>
<feature type="region of interest" description="Disordered" evidence="1">
    <location>
        <begin position="921"/>
        <end position="1137"/>
    </location>
</feature>
<reference evidence="3" key="1">
    <citation type="journal article" date="2020" name="Stud. Mycol.">
        <title>101 Dothideomycetes genomes: A test case for predicting lifestyles and emergence of pathogens.</title>
        <authorList>
            <person name="Haridas S."/>
            <person name="Albert R."/>
            <person name="Binder M."/>
            <person name="Bloem J."/>
            <person name="LaButti K."/>
            <person name="Salamov A."/>
            <person name="Andreopoulos B."/>
            <person name="Baker S."/>
            <person name="Barry K."/>
            <person name="Bills G."/>
            <person name="Bluhm B."/>
            <person name="Cannon C."/>
            <person name="Castanera R."/>
            <person name="Culley D."/>
            <person name="Daum C."/>
            <person name="Ezra D."/>
            <person name="Gonzalez J."/>
            <person name="Henrissat B."/>
            <person name="Kuo A."/>
            <person name="Liang C."/>
            <person name="Lipzen A."/>
            <person name="Lutzoni F."/>
            <person name="Magnuson J."/>
            <person name="Mondo S."/>
            <person name="Nolan M."/>
            <person name="Ohm R."/>
            <person name="Pangilinan J."/>
            <person name="Park H.-J."/>
            <person name="Ramirez L."/>
            <person name="Alfaro M."/>
            <person name="Sun H."/>
            <person name="Tritt A."/>
            <person name="Yoshinaga Y."/>
            <person name="Zwiers L.-H."/>
            <person name="Turgeon B."/>
            <person name="Goodwin S."/>
            <person name="Spatafora J."/>
            <person name="Crous P."/>
            <person name="Grigoriev I."/>
        </authorList>
    </citation>
    <scope>NUCLEOTIDE SEQUENCE [LARGE SCALE GENOMIC DNA]</scope>
    <source>
        <strain evidence="3">CBS 304.66</strain>
    </source>
</reference>
<feature type="region of interest" description="Disordered" evidence="1">
    <location>
        <begin position="450"/>
        <end position="761"/>
    </location>
</feature>